<dbReference type="InterPro" id="IPR050951">
    <property type="entry name" value="Retrovirus_Pol_polyprotein"/>
</dbReference>
<dbReference type="InterPro" id="IPR012337">
    <property type="entry name" value="RNaseH-like_sf"/>
</dbReference>
<dbReference type="Gene3D" id="3.30.420.10">
    <property type="entry name" value="Ribonuclease H-like superfamily/Ribonuclease H"/>
    <property type="match status" value="1"/>
</dbReference>
<evidence type="ECO:0000259" key="1">
    <source>
        <dbReference type="PROSITE" id="PS50994"/>
    </source>
</evidence>
<dbReference type="Proteomes" id="UP001148838">
    <property type="component" value="Unassembled WGS sequence"/>
</dbReference>
<sequence length="583" mass="67961">MVPKRIVFSTFIRYQSLLSLVYTSLRRWDAREFAPFHTSTPPASPVRQGCPAAPRYRLATEGFQLRFRGLAVKQAANVLHRPTKNLQQTIRLAYVKEGKEELLSLCQEYNDIFRLRGDRLTEVKDLAHTIPTPHINPHKRLTLKNYRLPKAHQDEVQKQVEIMLKQDIIKPSQSPGIFHYQGSQFMSKVFHEICKILKIDKIHTSAYHSESNGSLERAHKVLVEYLRCYCTKKQDEWDKWLPFAVFTYNTTPHSSTKIYPYEVMYGRIANIPGKLQKKAGILYNYDDFVATTFKQRMKITWQEARELLIQSKEHRVQEFNGKQKEIKIKVDMKVYVRKETGKKLDPLWEGPYEVMGLQGVNEELCKIGEQVSIMRMTLHIAMLLGYIGVSEGIRIQNDEISGKAGLYFDHVNDVWFTPYSWDVITYIDLKPVQHLYDTLQKGITRLEQECKAIKDFTWFHKTDCEQGLTDIRSRKFGVQRLKATLDEIIGPNQQRRKRSMSGFVGEIFRILFGTATEAEIETYKRKMDQMQAEQLKFLQLNSDKLTILKSSLISINETVTEVTLNEKEIIKNFETVTNAWGEK</sequence>
<dbReference type="EMBL" id="JAJSOF020000031">
    <property type="protein sequence ID" value="KAJ4430510.1"/>
    <property type="molecule type" value="Genomic_DNA"/>
</dbReference>
<name>A0ABQ8S950_PERAM</name>
<organism evidence="2 3">
    <name type="scientific">Periplaneta americana</name>
    <name type="common">American cockroach</name>
    <name type="synonym">Blatta americana</name>
    <dbReference type="NCBI Taxonomy" id="6978"/>
    <lineage>
        <taxon>Eukaryota</taxon>
        <taxon>Metazoa</taxon>
        <taxon>Ecdysozoa</taxon>
        <taxon>Arthropoda</taxon>
        <taxon>Hexapoda</taxon>
        <taxon>Insecta</taxon>
        <taxon>Pterygota</taxon>
        <taxon>Neoptera</taxon>
        <taxon>Polyneoptera</taxon>
        <taxon>Dictyoptera</taxon>
        <taxon>Blattodea</taxon>
        <taxon>Blattoidea</taxon>
        <taxon>Blattidae</taxon>
        <taxon>Blattinae</taxon>
        <taxon>Periplaneta</taxon>
    </lineage>
</organism>
<dbReference type="Pfam" id="PF12259">
    <property type="entry name" value="Baculo_F"/>
    <property type="match status" value="1"/>
</dbReference>
<dbReference type="InterPro" id="IPR043502">
    <property type="entry name" value="DNA/RNA_pol_sf"/>
</dbReference>
<dbReference type="SUPFAM" id="SSF53098">
    <property type="entry name" value="Ribonuclease H-like"/>
    <property type="match status" value="1"/>
</dbReference>
<reference evidence="2 3" key="1">
    <citation type="journal article" date="2022" name="Allergy">
        <title>Genome assembly and annotation of Periplaneta americana reveal a comprehensive cockroach allergen profile.</title>
        <authorList>
            <person name="Wang L."/>
            <person name="Xiong Q."/>
            <person name="Saelim N."/>
            <person name="Wang L."/>
            <person name="Nong W."/>
            <person name="Wan A.T."/>
            <person name="Shi M."/>
            <person name="Liu X."/>
            <person name="Cao Q."/>
            <person name="Hui J.H.L."/>
            <person name="Sookrung N."/>
            <person name="Leung T.F."/>
            <person name="Tungtrongchitr A."/>
            <person name="Tsui S.K.W."/>
        </authorList>
    </citation>
    <scope>NUCLEOTIDE SEQUENCE [LARGE SCALE GENOMIC DNA]</scope>
    <source>
        <strain evidence="2">PWHHKU_190912</strain>
    </source>
</reference>
<dbReference type="PANTHER" id="PTHR37984">
    <property type="entry name" value="PROTEIN CBG26694"/>
    <property type="match status" value="1"/>
</dbReference>
<keyword evidence="3" id="KW-1185">Reference proteome</keyword>
<dbReference type="InterPro" id="IPR036397">
    <property type="entry name" value="RNaseH_sf"/>
</dbReference>
<dbReference type="SUPFAM" id="SSF56672">
    <property type="entry name" value="DNA/RNA polymerases"/>
    <property type="match status" value="1"/>
</dbReference>
<proteinExistence type="predicted"/>
<dbReference type="InterPro" id="IPR022048">
    <property type="entry name" value="Envelope_fusion-like"/>
</dbReference>
<gene>
    <name evidence="2" type="ORF">ANN_19098</name>
</gene>
<accession>A0ABQ8S950</accession>
<comment type="caution">
    <text evidence="2">The sequence shown here is derived from an EMBL/GenBank/DDBJ whole genome shotgun (WGS) entry which is preliminary data.</text>
</comment>
<evidence type="ECO:0000313" key="2">
    <source>
        <dbReference type="EMBL" id="KAJ4430510.1"/>
    </source>
</evidence>
<dbReference type="InterPro" id="IPR001584">
    <property type="entry name" value="Integrase_cat-core"/>
</dbReference>
<evidence type="ECO:0000313" key="3">
    <source>
        <dbReference type="Proteomes" id="UP001148838"/>
    </source>
</evidence>
<feature type="domain" description="Integrase catalytic" evidence="1">
    <location>
        <begin position="181"/>
        <end position="268"/>
    </location>
</feature>
<dbReference type="PANTHER" id="PTHR37984:SF15">
    <property type="entry name" value="INTEGRASE CATALYTIC DOMAIN-CONTAINING PROTEIN"/>
    <property type="match status" value="1"/>
</dbReference>
<protein>
    <recommendedName>
        <fullName evidence="1">Integrase catalytic domain-containing protein</fullName>
    </recommendedName>
</protein>
<dbReference type="PROSITE" id="PS50994">
    <property type="entry name" value="INTEGRASE"/>
    <property type="match status" value="1"/>
</dbReference>